<keyword evidence="6 10" id="KW-1133">Transmembrane helix</keyword>
<evidence type="ECO:0000256" key="3">
    <source>
        <dbReference type="ARBA" id="ARBA00022449"/>
    </source>
</evidence>
<evidence type="ECO:0000256" key="2">
    <source>
        <dbReference type="ARBA" id="ARBA00022448"/>
    </source>
</evidence>
<dbReference type="Pfam" id="PF01554">
    <property type="entry name" value="MatE"/>
    <property type="match status" value="2"/>
</dbReference>
<evidence type="ECO:0000256" key="8">
    <source>
        <dbReference type="ARBA" id="ARBA00023136"/>
    </source>
</evidence>
<accession>A0A4U1J9R9</accession>
<dbReference type="GO" id="GO:0005886">
    <property type="term" value="C:plasma membrane"/>
    <property type="evidence" value="ECO:0007669"/>
    <property type="project" value="UniProtKB-SubCell"/>
</dbReference>
<keyword evidence="4" id="KW-1003">Cell membrane</keyword>
<dbReference type="InterPro" id="IPR050222">
    <property type="entry name" value="MATE_MdtK"/>
</dbReference>
<dbReference type="Proteomes" id="UP000309215">
    <property type="component" value="Unassembled WGS sequence"/>
</dbReference>
<feature type="transmembrane region" description="Helical" evidence="10">
    <location>
        <begin position="342"/>
        <end position="370"/>
    </location>
</feature>
<evidence type="ECO:0000256" key="7">
    <source>
        <dbReference type="ARBA" id="ARBA00023065"/>
    </source>
</evidence>
<feature type="transmembrane region" description="Helical" evidence="10">
    <location>
        <begin position="112"/>
        <end position="135"/>
    </location>
</feature>
<dbReference type="GO" id="GO:0006811">
    <property type="term" value="P:monoatomic ion transport"/>
    <property type="evidence" value="ECO:0007669"/>
    <property type="project" value="UniProtKB-KW"/>
</dbReference>
<dbReference type="PANTHER" id="PTHR43298:SF2">
    <property type="entry name" value="FMN_FAD EXPORTER YEEO-RELATED"/>
    <property type="match status" value="1"/>
</dbReference>
<evidence type="ECO:0000256" key="9">
    <source>
        <dbReference type="ARBA" id="ARBA00031636"/>
    </source>
</evidence>
<gene>
    <name evidence="11" type="ORF">E8A74_21580</name>
</gene>
<feature type="transmembrane region" description="Helical" evidence="10">
    <location>
        <begin position="147"/>
        <end position="167"/>
    </location>
</feature>
<feature type="transmembrane region" description="Helical" evidence="10">
    <location>
        <begin position="264"/>
        <end position="292"/>
    </location>
</feature>
<evidence type="ECO:0000256" key="10">
    <source>
        <dbReference type="SAM" id="Phobius"/>
    </source>
</evidence>
<keyword evidence="2" id="KW-0813">Transport</keyword>
<evidence type="ECO:0000313" key="12">
    <source>
        <dbReference type="Proteomes" id="UP000309215"/>
    </source>
</evidence>
<evidence type="ECO:0000313" key="11">
    <source>
        <dbReference type="EMBL" id="TKD05136.1"/>
    </source>
</evidence>
<comment type="caution">
    <text evidence="11">The sequence shown here is derived from an EMBL/GenBank/DDBJ whole genome shotgun (WGS) entry which is preliminary data.</text>
</comment>
<dbReference type="GO" id="GO:0042910">
    <property type="term" value="F:xenobiotic transmembrane transporter activity"/>
    <property type="evidence" value="ECO:0007669"/>
    <property type="project" value="InterPro"/>
</dbReference>
<dbReference type="PIRSF" id="PIRSF006603">
    <property type="entry name" value="DinF"/>
    <property type="match status" value="1"/>
</dbReference>
<evidence type="ECO:0000256" key="4">
    <source>
        <dbReference type="ARBA" id="ARBA00022475"/>
    </source>
</evidence>
<keyword evidence="8 10" id="KW-0472">Membrane</keyword>
<organism evidence="11 12">
    <name type="scientific">Polyangium fumosum</name>
    <dbReference type="NCBI Taxonomy" id="889272"/>
    <lineage>
        <taxon>Bacteria</taxon>
        <taxon>Pseudomonadati</taxon>
        <taxon>Myxococcota</taxon>
        <taxon>Polyangia</taxon>
        <taxon>Polyangiales</taxon>
        <taxon>Polyangiaceae</taxon>
        <taxon>Polyangium</taxon>
    </lineage>
</organism>
<dbReference type="EMBL" id="SSMQ01000022">
    <property type="protein sequence ID" value="TKD05136.1"/>
    <property type="molecule type" value="Genomic_DNA"/>
</dbReference>
<feature type="transmembrane region" description="Helical" evidence="10">
    <location>
        <begin position="220"/>
        <end position="243"/>
    </location>
</feature>
<dbReference type="InterPro" id="IPR002528">
    <property type="entry name" value="MATE_fam"/>
</dbReference>
<dbReference type="NCBIfam" id="TIGR00797">
    <property type="entry name" value="matE"/>
    <property type="match status" value="1"/>
</dbReference>
<reference evidence="11 12" key="1">
    <citation type="submission" date="2019-04" db="EMBL/GenBank/DDBJ databases">
        <authorList>
            <person name="Li Y."/>
            <person name="Wang J."/>
        </authorList>
    </citation>
    <scope>NUCLEOTIDE SEQUENCE [LARGE SCALE GENOMIC DNA]</scope>
    <source>
        <strain evidence="11 12">DSM 14668</strain>
    </source>
</reference>
<feature type="transmembrane region" description="Helical" evidence="10">
    <location>
        <begin position="179"/>
        <end position="200"/>
    </location>
</feature>
<evidence type="ECO:0000256" key="5">
    <source>
        <dbReference type="ARBA" id="ARBA00022692"/>
    </source>
</evidence>
<dbReference type="RefSeq" id="WP_136930943.1">
    <property type="nucleotide sequence ID" value="NZ_SSMQ01000022.1"/>
</dbReference>
<comment type="subcellular location">
    <subcellularLocation>
        <location evidence="1">Cell membrane</location>
        <topology evidence="1">Multi-pass membrane protein</topology>
    </subcellularLocation>
</comment>
<dbReference type="CDD" id="cd13131">
    <property type="entry name" value="MATE_NorM_like"/>
    <property type="match status" value="1"/>
</dbReference>
<keyword evidence="12" id="KW-1185">Reference proteome</keyword>
<keyword evidence="7" id="KW-0406">Ion transport</keyword>
<name>A0A4U1J9R9_9BACT</name>
<evidence type="ECO:0000256" key="6">
    <source>
        <dbReference type="ARBA" id="ARBA00022989"/>
    </source>
</evidence>
<feature type="transmembrane region" description="Helical" evidence="10">
    <location>
        <begin position="64"/>
        <end position="87"/>
    </location>
</feature>
<feature type="transmembrane region" description="Helical" evidence="10">
    <location>
        <begin position="304"/>
        <end position="330"/>
    </location>
</feature>
<keyword evidence="5 10" id="KW-0812">Transmembrane</keyword>
<feature type="transmembrane region" description="Helical" evidence="10">
    <location>
        <begin position="443"/>
        <end position="463"/>
    </location>
</feature>
<evidence type="ECO:0000256" key="1">
    <source>
        <dbReference type="ARBA" id="ARBA00004651"/>
    </source>
</evidence>
<dbReference type="OrthoDB" id="9780160at2"/>
<protein>
    <recommendedName>
        <fullName evidence="9">Multidrug-efflux transporter</fullName>
    </recommendedName>
</protein>
<dbReference type="AlphaFoldDB" id="A0A4U1J9R9"/>
<dbReference type="PANTHER" id="PTHR43298">
    <property type="entry name" value="MULTIDRUG RESISTANCE PROTEIN NORM-RELATED"/>
    <property type="match status" value="1"/>
</dbReference>
<keyword evidence="3" id="KW-0050">Antiport</keyword>
<dbReference type="GO" id="GO:0015297">
    <property type="term" value="F:antiporter activity"/>
    <property type="evidence" value="ECO:0007669"/>
    <property type="project" value="UniProtKB-KW"/>
</dbReference>
<dbReference type="InterPro" id="IPR048279">
    <property type="entry name" value="MdtK-like"/>
</dbReference>
<proteinExistence type="predicted"/>
<feature type="transmembrane region" description="Helical" evidence="10">
    <location>
        <begin position="32"/>
        <end position="52"/>
    </location>
</feature>
<feature type="transmembrane region" description="Helical" evidence="10">
    <location>
        <begin position="376"/>
        <end position="404"/>
    </location>
</feature>
<sequence length="473" mass="48702">MSDVAPIPSASRIVDETVARGPRTLRAELREIAALGGPITLSFVANQLLGFVDTAMVGRLGATALAAVGIGNGIFFSITVLFMGLILGMDPLVSQAEGAGDRSRARAVLGQAARLGLVLSVPCMAIIVLAGLLVGRAGIDPETSRNVLHFLLGRLLNVVPFLLITACRVYLQARGHTRALVWSAVWANVTNVIGNILLIYGDEGLAYIGLPRVGLPSLGVLGSGLASSIASLVSFGVVFRDIVRREGRVRADELRADRETTRSIVRVGWPIGTHLLAEVGAFSIAGIFAGWIGPEAAAGHQVALSLASLSFTIALGMSNATSVLVGRAVGRGDSTAARHAGLLGIASTCIVMSLSAVVFAAAPALCARILSDKPDVIAAAVPLIRIAAIFQLADGAQAVAAGALRGAGDTTSARNANVVGYYAFGIPLALVLGFAVGMGAVGIWWGLTAALFAVAAVLVLRFARLAPTQMKRI</sequence>
<feature type="transmembrane region" description="Helical" evidence="10">
    <location>
        <begin position="416"/>
        <end position="437"/>
    </location>
</feature>